<dbReference type="GO" id="GO:0055086">
    <property type="term" value="P:nucleobase-containing small molecule metabolic process"/>
    <property type="evidence" value="ECO:0007669"/>
    <property type="project" value="UniProtKB-ARBA"/>
</dbReference>
<evidence type="ECO:0000313" key="8">
    <source>
        <dbReference type="Proteomes" id="UP000474757"/>
    </source>
</evidence>
<evidence type="ECO:0000256" key="5">
    <source>
        <dbReference type="PIRSR" id="PIRSR006334-3"/>
    </source>
</evidence>
<dbReference type="Pfam" id="PF08211">
    <property type="entry name" value="dCMP_cyt_deam_2"/>
    <property type="match status" value="1"/>
</dbReference>
<feature type="domain" description="CMP/dCMP-type deaminase" evidence="6">
    <location>
        <begin position="56"/>
        <end position="176"/>
    </location>
</feature>
<dbReference type="GO" id="GO:0008270">
    <property type="term" value="F:zinc ion binding"/>
    <property type="evidence" value="ECO:0007669"/>
    <property type="project" value="InterPro"/>
</dbReference>
<feature type="binding site" evidence="5">
    <location>
        <position position="140"/>
    </location>
    <ligand>
        <name>Zn(2+)</name>
        <dbReference type="ChEBI" id="CHEBI:29105"/>
        <note>catalytic</note>
    </ligand>
</feature>
<comment type="cofactor">
    <cofactor evidence="5">
        <name>Zn(2+)</name>
        <dbReference type="ChEBI" id="CHEBI:29105"/>
    </cofactor>
    <text evidence="5">Binds 1 zinc ion.</text>
</comment>
<dbReference type="InterPro" id="IPR050202">
    <property type="entry name" value="Cyt/Deoxycyt_deaminase"/>
</dbReference>
<keyword evidence="8" id="KW-1185">Reference proteome</keyword>
<dbReference type="SUPFAM" id="SSF53927">
    <property type="entry name" value="Cytidine deaminase-like"/>
    <property type="match status" value="2"/>
</dbReference>
<name>A0A6B2JT00_9RHOB</name>
<evidence type="ECO:0000259" key="6">
    <source>
        <dbReference type="PROSITE" id="PS51747"/>
    </source>
</evidence>
<dbReference type="Proteomes" id="UP000474757">
    <property type="component" value="Unassembled WGS sequence"/>
</dbReference>
<gene>
    <name evidence="7" type="ORF">GZA08_09275</name>
</gene>
<dbReference type="InterPro" id="IPR013171">
    <property type="entry name" value="Cyd/dCyd_deaminase_Zn-bd"/>
</dbReference>
<proteinExistence type="inferred from homology"/>
<dbReference type="PROSITE" id="PS51747">
    <property type="entry name" value="CYT_DCMP_DEAMINASES_2"/>
    <property type="match status" value="1"/>
</dbReference>
<evidence type="ECO:0000256" key="3">
    <source>
        <dbReference type="PIRSR" id="PIRSR006334-1"/>
    </source>
</evidence>
<dbReference type="InterPro" id="IPR016193">
    <property type="entry name" value="Cytidine_deaminase-like"/>
</dbReference>
<accession>A0A6B2JT00</accession>
<organism evidence="7 8">
    <name type="scientific">Pseudoroseicyclus tamaricis</name>
    <dbReference type="NCBI Taxonomy" id="2705421"/>
    <lineage>
        <taxon>Bacteria</taxon>
        <taxon>Pseudomonadati</taxon>
        <taxon>Pseudomonadota</taxon>
        <taxon>Alphaproteobacteria</taxon>
        <taxon>Rhodobacterales</taxon>
        <taxon>Paracoccaceae</taxon>
        <taxon>Pseudoroseicyclus</taxon>
    </lineage>
</organism>
<dbReference type="GO" id="GO:0072527">
    <property type="term" value="P:pyrimidine-containing compound metabolic process"/>
    <property type="evidence" value="ECO:0007669"/>
    <property type="project" value="UniProtKB-ARBA"/>
</dbReference>
<comment type="similarity">
    <text evidence="1">Belongs to the cytidine and deoxycytidylate deaminase family.</text>
</comment>
<feature type="binding site" evidence="4">
    <location>
        <begin position="97"/>
        <end position="99"/>
    </location>
    <ligand>
        <name>substrate</name>
    </ligand>
</feature>
<reference evidence="7 8" key="1">
    <citation type="submission" date="2020-02" db="EMBL/GenBank/DDBJ databases">
        <title>Pseudoroseicyclus tamarix, sp. nov., isolated from offshore sediment of a Tamarix chinensis forest.</title>
        <authorList>
            <person name="Gai Y."/>
        </authorList>
    </citation>
    <scope>NUCLEOTIDE SEQUENCE [LARGE SCALE GENOMIC DNA]</scope>
    <source>
        <strain evidence="7 8">CLL3-39</strain>
    </source>
</reference>
<dbReference type="RefSeq" id="WP_163892556.1">
    <property type="nucleotide sequence ID" value="NZ_JAAFYS010000002.1"/>
</dbReference>
<evidence type="ECO:0000256" key="1">
    <source>
        <dbReference type="ARBA" id="ARBA00006576"/>
    </source>
</evidence>
<dbReference type="CDD" id="cd01283">
    <property type="entry name" value="cytidine_deaminase"/>
    <property type="match status" value="1"/>
</dbReference>
<dbReference type="AlphaFoldDB" id="A0A6B2JT00"/>
<keyword evidence="5" id="KW-0862">Zinc</keyword>
<dbReference type="GO" id="GO:0005829">
    <property type="term" value="C:cytosol"/>
    <property type="evidence" value="ECO:0007669"/>
    <property type="project" value="TreeGrafter"/>
</dbReference>
<sequence length="305" mass="31283">MALADSPFPRDTARAEALAARDGEAIRAAAEAALSPGALLGAEAVERLVARFDLADAEELILHLLPLAEKLADPPISGFFVGAAGLATTGEVILGGNLEWPGAHLGMTLHGEGFVAIRAFHLGLSLKALAISEAHPCAHCRQCLAEYAAADDMVLVDPHGHRLTLAELYPWPFSPAALGAPGASPDAPPLSITIAGSAPPQVEALLRSDAGRAHAPYSGCPAALVLETAGEPVLGLAIESVAFNPTIQPVMSALVNLHAAGIAPSEIRAAWLLQRGGAVDYAAPTRALLKTLAPEAPLTLLGWPA</sequence>
<dbReference type="PANTHER" id="PTHR11644">
    <property type="entry name" value="CYTIDINE DEAMINASE"/>
    <property type="match status" value="1"/>
</dbReference>
<comment type="subunit">
    <text evidence="2">Homodimer.</text>
</comment>
<dbReference type="Pfam" id="PF00383">
    <property type="entry name" value="dCMP_cyt_deam_1"/>
    <property type="match status" value="1"/>
</dbReference>
<keyword evidence="5" id="KW-0479">Metal-binding</keyword>
<evidence type="ECO:0000256" key="2">
    <source>
        <dbReference type="ARBA" id="ARBA00011738"/>
    </source>
</evidence>
<feature type="binding site" evidence="5">
    <location>
        <position position="110"/>
    </location>
    <ligand>
        <name>Zn(2+)</name>
        <dbReference type="ChEBI" id="CHEBI:29105"/>
        <note>catalytic</note>
    </ligand>
</feature>
<evidence type="ECO:0000313" key="7">
    <source>
        <dbReference type="EMBL" id="NDV01155.1"/>
    </source>
</evidence>
<dbReference type="PANTHER" id="PTHR11644:SF2">
    <property type="entry name" value="CYTIDINE DEAMINASE"/>
    <property type="match status" value="1"/>
</dbReference>
<dbReference type="PIRSF" id="PIRSF006334">
    <property type="entry name" value="Cdd_plus_pseudo"/>
    <property type="match status" value="1"/>
</dbReference>
<feature type="binding site" evidence="5">
    <location>
        <position position="137"/>
    </location>
    <ligand>
        <name>Zn(2+)</name>
        <dbReference type="ChEBI" id="CHEBI:29105"/>
        <note>catalytic</note>
    </ligand>
</feature>
<dbReference type="Gene3D" id="3.40.140.10">
    <property type="entry name" value="Cytidine Deaminase, domain 2"/>
    <property type="match status" value="2"/>
</dbReference>
<feature type="active site" description="Proton donor" evidence="3">
    <location>
        <position position="112"/>
    </location>
</feature>
<dbReference type="InterPro" id="IPR002125">
    <property type="entry name" value="CMP_dCMP_dom"/>
</dbReference>
<comment type="caution">
    <text evidence="7">The sequence shown here is derived from an EMBL/GenBank/DDBJ whole genome shotgun (WGS) entry which is preliminary data.</text>
</comment>
<evidence type="ECO:0000256" key="4">
    <source>
        <dbReference type="PIRSR" id="PIRSR006334-2"/>
    </source>
</evidence>
<dbReference type="GO" id="GO:0004126">
    <property type="term" value="F:cytidine deaminase activity"/>
    <property type="evidence" value="ECO:0007669"/>
    <property type="project" value="InterPro"/>
</dbReference>
<protein>
    <submittedName>
        <fullName evidence="7">Cytidine deaminase</fullName>
    </submittedName>
</protein>
<dbReference type="EMBL" id="JAAGAB010000002">
    <property type="protein sequence ID" value="NDV01155.1"/>
    <property type="molecule type" value="Genomic_DNA"/>
</dbReference>